<feature type="domain" description="Heterokaryon incompatibility" evidence="1">
    <location>
        <begin position="51"/>
        <end position="233"/>
    </location>
</feature>
<dbReference type="PANTHER" id="PTHR24148">
    <property type="entry name" value="ANKYRIN REPEAT DOMAIN-CONTAINING PROTEIN 39 HOMOLOG-RELATED"/>
    <property type="match status" value="1"/>
</dbReference>
<dbReference type="InterPro" id="IPR052895">
    <property type="entry name" value="HetReg/Transcr_Mod"/>
</dbReference>
<proteinExistence type="predicted"/>
<dbReference type="PANTHER" id="PTHR24148:SF64">
    <property type="entry name" value="HETEROKARYON INCOMPATIBILITY DOMAIN-CONTAINING PROTEIN"/>
    <property type="match status" value="1"/>
</dbReference>
<accession>A0A8K0SMP2</accession>
<evidence type="ECO:0000259" key="1">
    <source>
        <dbReference type="Pfam" id="PF06985"/>
    </source>
</evidence>
<comment type="caution">
    <text evidence="2">The sequence shown here is derived from an EMBL/GenBank/DDBJ whole genome shotgun (WGS) entry which is preliminary data.</text>
</comment>
<organism evidence="2 3">
    <name type="scientific">Stachybotrys elegans</name>
    <dbReference type="NCBI Taxonomy" id="80388"/>
    <lineage>
        <taxon>Eukaryota</taxon>
        <taxon>Fungi</taxon>
        <taxon>Dikarya</taxon>
        <taxon>Ascomycota</taxon>
        <taxon>Pezizomycotina</taxon>
        <taxon>Sordariomycetes</taxon>
        <taxon>Hypocreomycetidae</taxon>
        <taxon>Hypocreales</taxon>
        <taxon>Stachybotryaceae</taxon>
        <taxon>Stachybotrys</taxon>
    </lineage>
</organism>
<reference evidence="2" key="1">
    <citation type="journal article" date="2021" name="Nat. Commun.">
        <title>Genetic determinants of endophytism in the Arabidopsis root mycobiome.</title>
        <authorList>
            <person name="Mesny F."/>
            <person name="Miyauchi S."/>
            <person name="Thiergart T."/>
            <person name="Pickel B."/>
            <person name="Atanasova L."/>
            <person name="Karlsson M."/>
            <person name="Huettel B."/>
            <person name="Barry K.W."/>
            <person name="Haridas S."/>
            <person name="Chen C."/>
            <person name="Bauer D."/>
            <person name="Andreopoulos W."/>
            <person name="Pangilinan J."/>
            <person name="LaButti K."/>
            <person name="Riley R."/>
            <person name="Lipzen A."/>
            <person name="Clum A."/>
            <person name="Drula E."/>
            <person name="Henrissat B."/>
            <person name="Kohler A."/>
            <person name="Grigoriev I.V."/>
            <person name="Martin F.M."/>
            <person name="Hacquard S."/>
        </authorList>
    </citation>
    <scope>NUCLEOTIDE SEQUENCE</scope>
    <source>
        <strain evidence="2">MPI-CAGE-CH-0235</strain>
    </source>
</reference>
<gene>
    <name evidence="2" type="ORF">B0I35DRAFT_513843</name>
</gene>
<dbReference type="EMBL" id="JAGPNK010000010">
    <property type="protein sequence ID" value="KAH7312509.1"/>
    <property type="molecule type" value="Genomic_DNA"/>
</dbReference>
<dbReference type="OrthoDB" id="2288928at2759"/>
<dbReference type="AlphaFoldDB" id="A0A8K0SMP2"/>
<keyword evidence="3" id="KW-1185">Reference proteome</keyword>
<dbReference type="Pfam" id="PF06985">
    <property type="entry name" value="HET"/>
    <property type="match status" value="1"/>
</dbReference>
<dbReference type="Proteomes" id="UP000813444">
    <property type="component" value="Unassembled WGS sequence"/>
</dbReference>
<evidence type="ECO:0000313" key="3">
    <source>
        <dbReference type="Proteomes" id="UP000813444"/>
    </source>
</evidence>
<dbReference type="InterPro" id="IPR010730">
    <property type="entry name" value="HET"/>
</dbReference>
<name>A0A8K0SMP2_9HYPO</name>
<protein>
    <submittedName>
        <fullName evidence="2">Heterokaryon incompatibility protein-domain-containing protein</fullName>
    </submittedName>
</protein>
<sequence>MDEETHWFKYEDLDKGGQIRPIRLIRLEPEGLTRPAGFVIDTFGISKAPEYYALSYCWGTPDRLDFVTCNGARLAVTPQLKGGLQELLLIPRLRTWFWIDQICINQGDLEEQSHQVQLMTQIYGGALRTVVWLGTALGLATDTEEEDYAQASEFASNIYNIGQTNPWLSFEPVLQAPKLRPGGWSGRLPAARALQTTADLDRWNLPSLADRRWGALCAVFLAPWFSRVWVIREVFASREEPIVVRHGRCHGFLHLLWAGYFISQNFQLLGQSDYVKCLTAAESSLSHTRLLLQLAIGKMDWTLEGILWRTVAYGATRPVDKFFAVVDLVSRDLPTPTDLPAPTPGDMEISPNYFKSLADVGRDFTRHVLKNSPSLLILSLINHDEMSISRCPDGSSSWAYMPSDNADPSLLMFGHVRTILLTHRTGYYPKRQGHNVGSNYYPHVAPKQDPSMLTLRGGKVGGLQAVPQRSMVSKAKLWHWIEFAYEIRYADQPCEDLDFFLKDFFRTITAQEDYRGRDTGPTPDDFYLWLEEHVGQTNADLGSTQASSEAFLDRFFQRNKLPIQKGDARVFQRWNEKYETGPSRHRQFGIMNDGAMVLGPRNMSAGDVVCSFDGGELAYILRPRGHQYLFLGECFVHVLCQGGWNRDGIVMKQWFTLV</sequence>
<evidence type="ECO:0000313" key="2">
    <source>
        <dbReference type="EMBL" id="KAH7312509.1"/>
    </source>
</evidence>